<dbReference type="GO" id="GO:0005634">
    <property type="term" value="C:nucleus"/>
    <property type="evidence" value="ECO:0007669"/>
    <property type="project" value="UniProtKB-SubCell"/>
</dbReference>
<dbReference type="PROSITE" id="PS51821">
    <property type="entry name" value="VELVET"/>
    <property type="match status" value="1"/>
</dbReference>
<protein>
    <recommendedName>
        <fullName evidence="6">Velvet domain-containing protein</fullName>
    </recommendedName>
</protein>
<feature type="domain" description="Velvet" evidence="6">
    <location>
        <begin position="191"/>
        <end position="376"/>
    </location>
</feature>
<sequence length="377" mass="41805">MVLCPRFTSSSPRHKPCANSHRRKISGSHSPNSRRHLHAPIFGPRSPSIPPRPFRSRRNFIRWLFFIKESRDGIPVYHIRRHFICSKPVNMSNSNNSGNPLRFPRPRSNSVVDPGDASQARASPLGRERIAIHSLASGGHAQFNLPSGSQSFARPRTSSSGNFSPRSRRPLPTSPLGSGHASATMSMPRPDPRGRIYELRVVQHPERSAEFGMNELSRLPLAPPLIVQLIVRDHDGTPIGAEDEAPFLVAHLSLFSADGNRALDSYRHPTPQVRLLYGTLVSSLQCYKNLQHQSVYYFIFPDVSIRSRGQYRLQITLLRLSRVGAAGVVAQGEAGGVLATALTNAFNVVPQVDYIAPQLTQLTQWLIQQGARMTCGK</sequence>
<evidence type="ECO:0000313" key="7">
    <source>
        <dbReference type="EMBL" id="TDL23667.1"/>
    </source>
</evidence>
<dbReference type="PANTHER" id="PTHR33572">
    <property type="entry name" value="SPORE DEVELOPMENT REGULATOR VOSA"/>
    <property type="match status" value="1"/>
</dbReference>
<evidence type="ECO:0000256" key="5">
    <source>
        <dbReference type="SAM" id="MobiDB-lite"/>
    </source>
</evidence>
<dbReference type="VEuPathDB" id="FungiDB:BD410DRAFT_144806"/>
<reference evidence="7 8" key="1">
    <citation type="submission" date="2018-06" db="EMBL/GenBank/DDBJ databases">
        <title>A transcriptomic atlas of mushroom development highlights an independent origin of complex multicellularity.</title>
        <authorList>
            <consortium name="DOE Joint Genome Institute"/>
            <person name="Krizsan K."/>
            <person name="Almasi E."/>
            <person name="Merenyi Z."/>
            <person name="Sahu N."/>
            <person name="Viragh M."/>
            <person name="Koszo T."/>
            <person name="Mondo S."/>
            <person name="Kiss B."/>
            <person name="Balint B."/>
            <person name="Kues U."/>
            <person name="Barry K."/>
            <person name="Hegedus J.C."/>
            <person name="Henrissat B."/>
            <person name="Johnson J."/>
            <person name="Lipzen A."/>
            <person name="Ohm R."/>
            <person name="Nagy I."/>
            <person name="Pangilinan J."/>
            <person name="Yan J."/>
            <person name="Xiong Y."/>
            <person name="Grigoriev I.V."/>
            <person name="Hibbett D.S."/>
            <person name="Nagy L.G."/>
        </authorList>
    </citation>
    <scope>NUCLEOTIDE SEQUENCE [LARGE SCALE GENOMIC DNA]</scope>
    <source>
        <strain evidence="7 8">SZMC22713</strain>
    </source>
</reference>
<evidence type="ECO:0000259" key="6">
    <source>
        <dbReference type="PROSITE" id="PS51821"/>
    </source>
</evidence>
<evidence type="ECO:0000256" key="2">
    <source>
        <dbReference type="ARBA" id="ARBA00023015"/>
    </source>
</evidence>
<dbReference type="AlphaFoldDB" id="A0A4Y7Q7N4"/>
<name>A0A4Y7Q7N4_9AGAM</name>
<dbReference type="Proteomes" id="UP000294933">
    <property type="component" value="Unassembled WGS sequence"/>
</dbReference>
<dbReference type="InterPro" id="IPR037525">
    <property type="entry name" value="Velvet_dom"/>
</dbReference>
<comment type="subcellular location">
    <subcellularLocation>
        <location evidence="1">Nucleus</location>
    </subcellularLocation>
</comment>
<dbReference type="OrthoDB" id="3056235at2759"/>
<keyword evidence="4" id="KW-0539">Nucleus</keyword>
<feature type="compositionally biased region" description="Polar residues" evidence="5">
    <location>
        <begin position="144"/>
        <end position="163"/>
    </location>
</feature>
<feature type="region of interest" description="Disordered" evidence="5">
    <location>
        <begin position="1"/>
        <end position="50"/>
    </location>
</feature>
<keyword evidence="3" id="KW-0804">Transcription</keyword>
<evidence type="ECO:0000256" key="3">
    <source>
        <dbReference type="ARBA" id="ARBA00023163"/>
    </source>
</evidence>
<dbReference type="STRING" id="50990.A0A4Y7Q7N4"/>
<organism evidence="7 8">
    <name type="scientific">Rickenella mellea</name>
    <dbReference type="NCBI Taxonomy" id="50990"/>
    <lineage>
        <taxon>Eukaryota</taxon>
        <taxon>Fungi</taxon>
        <taxon>Dikarya</taxon>
        <taxon>Basidiomycota</taxon>
        <taxon>Agaricomycotina</taxon>
        <taxon>Agaricomycetes</taxon>
        <taxon>Hymenochaetales</taxon>
        <taxon>Rickenellaceae</taxon>
        <taxon>Rickenella</taxon>
    </lineage>
</organism>
<accession>A0A4Y7Q7N4</accession>
<keyword evidence="8" id="KW-1185">Reference proteome</keyword>
<dbReference type="Pfam" id="PF11754">
    <property type="entry name" value="Velvet"/>
    <property type="match status" value="2"/>
</dbReference>
<evidence type="ECO:0000256" key="4">
    <source>
        <dbReference type="ARBA" id="ARBA00023242"/>
    </source>
</evidence>
<dbReference type="InterPro" id="IPR021740">
    <property type="entry name" value="Velvet"/>
</dbReference>
<feature type="compositionally biased region" description="Basic residues" evidence="5">
    <location>
        <begin position="12"/>
        <end position="38"/>
    </location>
</feature>
<gene>
    <name evidence="7" type="ORF">BD410DRAFT_144806</name>
</gene>
<dbReference type="Gene3D" id="2.60.40.3960">
    <property type="entry name" value="Velvet domain"/>
    <property type="match status" value="1"/>
</dbReference>
<evidence type="ECO:0000256" key="1">
    <source>
        <dbReference type="ARBA" id="ARBA00004123"/>
    </source>
</evidence>
<feature type="compositionally biased region" description="Polar residues" evidence="5">
    <location>
        <begin position="89"/>
        <end position="99"/>
    </location>
</feature>
<feature type="region of interest" description="Disordered" evidence="5">
    <location>
        <begin position="139"/>
        <end position="192"/>
    </location>
</feature>
<dbReference type="PANTHER" id="PTHR33572:SF15">
    <property type="entry name" value="VELVET DOMAIN-CONTAINING PROTEIN"/>
    <property type="match status" value="1"/>
</dbReference>
<keyword evidence="2" id="KW-0805">Transcription regulation</keyword>
<proteinExistence type="predicted"/>
<evidence type="ECO:0000313" key="8">
    <source>
        <dbReference type="Proteomes" id="UP000294933"/>
    </source>
</evidence>
<dbReference type="InterPro" id="IPR038491">
    <property type="entry name" value="Velvet_dom_sf"/>
</dbReference>
<feature type="region of interest" description="Disordered" evidence="5">
    <location>
        <begin position="88"/>
        <end position="125"/>
    </location>
</feature>
<dbReference type="EMBL" id="ML170169">
    <property type="protein sequence ID" value="TDL23667.1"/>
    <property type="molecule type" value="Genomic_DNA"/>
</dbReference>